<dbReference type="eggNOG" id="KOG3258">
    <property type="taxonomic scope" value="Eukaryota"/>
</dbReference>
<evidence type="ECO:0000256" key="2">
    <source>
        <dbReference type="ARBA" id="ARBA00010242"/>
    </source>
</evidence>
<accession>G7E458</accession>
<dbReference type="InterPro" id="IPR043323">
    <property type="entry name" value="PIN4"/>
</dbReference>
<keyword evidence="9" id="KW-1185">Reference proteome</keyword>
<proteinExistence type="inferred from homology"/>
<dbReference type="PANTHER" id="PTHR45995">
    <property type="match status" value="1"/>
</dbReference>
<evidence type="ECO:0000256" key="4">
    <source>
        <dbReference type="ARBA" id="ARBA00023235"/>
    </source>
</evidence>
<dbReference type="InterPro" id="IPR046357">
    <property type="entry name" value="PPIase_dom_sf"/>
</dbReference>
<dbReference type="EC" id="5.2.1.8" evidence="6"/>
<evidence type="ECO:0000313" key="8">
    <source>
        <dbReference type="EMBL" id="GAA97618.1"/>
    </source>
</evidence>
<dbReference type="Gene3D" id="3.10.50.40">
    <property type="match status" value="1"/>
</dbReference>
<organism evidence="8 9">
    <name type="scientific">Mixia osmundae (strain CBS 9802 / IAM 14324 / JCM 22182 / KY 12970)</name>
    <dbReference type="NCBI Taxonomy" id="764103"/>
    <lineage>
        <taxon>Eukaryota</taxon>
        <taxon>Fungi</taxon>
        <taxon>Dikarya</taxon>
        <taxon>Basidiomycota</taxon>
        <taxon>Pucciniomycotina</taxon>
        <taxon>Mixiomycetes</taxon>
        <taxon>Mixiales</taxon>
        <taxon>Mixiaceae</taxon>
        <taxon>Mixia</taxon>
    </lineage>
</organism>
<reference evidence="8 9" key="2">
    <citation type="journal article" date="2012" name="Open Biol.">
        <title>Characteristics of nucleosomes and linker DNA regions on the genome of the basidiomycete Mixia osmundae revealed by mono- and dinucleosome mapping.</title>
        <authorList>
            <person name="Nishida H."/>
            <person name="Kondo S."/>
            <person name="Matsumoto T."/>
            <person name="Suzuki Y."/>
            <person name="Yoshikawa H."/>
            <person name="Taylor T.D."/>
            <person name="Sugiyama J."/>
        </authorList>
    </citation>
    <scope>NUCLEOTIDE SEQUENCE [LARGE SCALE GENOMIC DNA]</scope>
    <source>
        <strain evidence="9">CBS 9802 / IAM 14324 / JCM 22182 / KY 12970</strain>
    </source>
</reference>
<dbReference type="SUPFAM" id="SSF54534">
    <property type="entry name" value="FKBP-like"/>
    <property type="match status" value="1"/>
</dbReference>
<evidence type="ECO:0000256" key="3">
    <source>
        <dbReference type="ARBA" id="ARBA00023110"/>
    </source>
</evidence>
<dbReference type="HOGENOM" id="CLU_090028_2_1_1"/>
<comment type="catalytic activity">
    <reaction evidence="1 6">
        <text>[protein]-peptidylproline (omega=180) = [protein]-peptidylproline (omega=0)</text>
        <dbReference type="Rhea" id="RHEA:16237"/>
        <dbReference type="Rhea" id="RHEA-COMP:10747"/>
        <dbReference type="Rhea" id="RHEA-COMP:10748"/>
        <dbReference type="ChEBI" id="CHEBI:83833"/>
        <dbReference type="ChEBI" id="CHEBI:83834"/>
        <dbReference type="EC" id="5.2.1.8"/>
    </reaction>
</comment>
<dbReference type="GO" id="GO:0006364">
    <property type="term" value="P:rRNA processing"/>
    <property type="evidence" value="ECO:0007669"/>
    <property type="project" value="InterPro"/>
</dbReference>
<dbReference type="STRING" id="764103.G7E458"/>
<reference evidence="8 9" key="1">
    <citation type="journal article" date="2011" name="J. Gen. Appl. Microbiol.">
        <title>Draft genome sequencing of the enigmatic basidiomycete Mixia osmundae.</title>
        <authorList>
            <person name="Nishida H."/>
            <person name="Nagatsuka Y."/>
            <person name="Sugiyama J."/>
        </authorList>
    </citation>
    <scope>NUCLEOTIDE SEQUENCE [LARGE SCALE GENOMIC DNA]</scope>
    <source>
        <strain evidence="9">CBS 9802 / IAM 14324 / JCM 22182 / KY 12970</strain>
    </source>
</reference>
<sequence>MAKKTKGDAAGGTSSSEPAKLKVANSLKLRHILCEKLSKIEQAQAKLVSGVNFGVVAQEFSEDKAKAGGSLGWMTRQAMAGPMQECAFTLPASTPDKPVYKQCKTKFGYHLVMVEDRKSFSSAILLEPSRGLRRAHNWRHCERLARRPRARTRHHLQKAGYAGLMRL</sequence>
<name>G7E458_MIXOS</name>
<dbReference type="Pfam" id="PF13616">
    <property type="entry name" value="Rotamase_3"/>
    <property type="match status" value="1"/>
</dbReference>
<dbReference type="GO" id="GO:0003755">
    <property type="term" value="F:peptidyl-prolyl cis-trans isomerase activity"/>
    <property type="evidence" value="ECO:0007669"/>
    <property type="project" value="UniProtKB-UniRule"/>
</dbReference>
<dbReference type="GO" id="GO:0003677">
    <property type="term" value="F:DNA binding"/>
    <property type="evidence" value="ECO:0007669"/>
    <property type="project" value="InterPro"/>
</dbReference>
<dbReference type="Proteomes" id="UP000009131">
    <property type="component" value="Unassembled WGS sequence"/>
</dbReference>
<comment type="similarity">
    <text evidence="2">Belongs to the PpiC/parvulin rotamase family. PIN4 subfamily.</text>
</comment>
<dbReference type="OrthoDB" id="1911748at2759"/>
<evidence type="ECO:0000256" key="6">
    <source>
        <dbReference type="RuleBase" id="RU363014"/>
    </source>
</evidence>
<feature type="domain" description="PpiC" evidence="7">
    <location>
        <begin position="24"/>
        <end position="116"/>
    </location>
</feature>
<evidence type="ECO:0000313" key="9">
    <source>
        <dbReference type="Proteomes" id="UP000009131"/>
    </source>
</evidence>
<keyword evidence="3 5" id="KW-0697">Rotamase</keyword>
<protein>
    <recommendedName>
        <fullName evidence="6">Peptidyl-prolyl cis-trans isomerase</fullName>
        <ecNumber evidence="6">5.2.1.8</ecNumber>
    </recommendedName>
</protein>
<dbReference type="InterPro" id="IPR000297">
    <property type="entry name" value="PPIase_PpiC"/>
</dbReference>
<dbReference type="EMBL" id="BABT02000129">
    <property type="protein sequence ID" value="GAA97618.1"/>
    <property type="molecule type" value="Genomic_DNA"/>
</dbReference>
<dbReference type="AlphaFoldDB" id="G7E458"/>
<keyword evidence="4 5" id="KW-0413">Isomerase</keyword>
<evidence type="ECO:0000256" key="1">
    <source>
        <dbReference type="ARBA" id="ARBA00000971"/>
    </source>
</evidence>
<evidence type="ECO:0000259" key="7">
    <source>
        <dbReference type="PROSITE" id="PS50198"/>
    </source>
</evidence>
<evidence type="ECO:0000256" key="5">
    <source>
        <dbReference type="PROSITE-ProRule" id="PRU00278"/>
    </source>
</evidence>
<dbReference type="InParanoid" id="G7E458"/>
<gene>
    <name evidence="8" type="primary">Mo04296</name>
    <name evidence="8" type="ORF">E5Q_04296</name>
</gene>
<comment type="caution">
    <text evidence="8">The sequence shown here is derived from an EMBL/GenBank/DDBJ whole genome shotgun (WGS) entry which is preliminary data.</text>
</comment>
<dbReference type="PROSITE" id="PS50198">
    <property type="entry name" value="PPIC_PPIASE_2"/>
    <property type="match status" value="1"/>
</dbReference>